<comment type="similarity">
    <text evidence="2">Belongs to the CLV3/ESR signal peptide family.</text>
</comment>
<evidence type="ECO:0000256" key="4">
    <source>
        <dbReference type="ARBA" id="ARBA00022729"/>
    </source>
</evidence>
<evidence type="ECO:0000256" key="5">
    <source>
        <dbReference type="ARBA" id="ARBA00022782"/>
    </source>
</evidence>
<evidence type="ECO:0000313" key="9">
    <source>
        <dbReference type="Proteomes" id="UP001374584"/>
    </source>
</evidence>
<keyword evidence="7" id="KW-1133">Transmembrane helix</keyword>
<dbReference type="AlphaFoldDB" id="A0AAN9LGJ0"/>
<dbReference type="Proteomes" id="UP001374584">
    <property type="component" value="Unassembled WGS sequence"/>
</dbReference>
<gene>
    <name evidence="8" type="ORF">VNO80_27544</name>
</gene>
<evidence type="ECO:0000313" key="8">
    <source>
        <dbReference type="EMBL" id="KAK7335607.1"/>
    </source>
</evidence>
<comment type="caution">
    <text evidence="8">The sequence shown here is derived from an EMBL/GenBank/DDBJ whole genome shotgun (WGS) entry which is preliminary data.</text>
</comment>
<keyword evidence="7" id="KW-0472">Membrane</keyword>
<feature type="transmembrane region" description="Helical" evidence="7">
    <location>
        <begin position="53"/>
        <end position="76"/>
    </location>
</feature>
<keyword evidence="7" id="KW-0812">Transmembrane</keyword>
<evidence type="ECO:0008006" key="10">
    <source>
        <dbReference type="Google" id="ProtNLM"/>
    </source>
</evidence>
<dbReference type="GO" id="GO:0005576">
    <property type="term" value="C:extracellular region"/>
    <property type="evidence" value="ECO:0007669"/>
    <property type="project" value="UniProtKB-SubCell"/>
</dbReference>
<sequence>MSLFWHDAVDGHLHCWHLPGDFQVARQPHKTALSQRWQCKTCTPSFILETFSLISMASKFIFTTVVLLMLLCLLLMREPSGCGSAYECFGANAAVLGDIPNRKALSVLKDKKTALKASLQESSSIKYGEKPLSWELRKVPSGPDPLHHNGVNPKKPQTP</sequence>
<dbReference type="GO" id="GO:0033612">
    <property type="term" value="F:receptor serine/threonine kinase binding"/>
    <property type="evidence" value="ECO:0007669"/>
    <property type="project" value="InterPro"/>
</dbReference>
<accession>A0AAN9LGJ0</accession>
<keyword evidence="5" id="KW-0221">Differentiation</keyword>
<name>A0AAN9LGJ0_PHACN</name>
<evidence type="ECO:0000256" key="6">
    <source>
        <dbReference type="SAM" id="MobiDB-lite"/>
    </source>
</evidence>
<feature type="region of interest" description="Disordered" evidence="6">
    <location>
        <begin position="138"/>
        <end position="159"/>
    </location>
</feature>
<proteinExistence type="inferred from homology"/>
<dbReference type="GO" id="GO:0030154">
    <property type="term" value="P:cell differentiation"/>
    <property type="evidence" value="ECO:0007669"/>
    <property type="project" value="UniProtKB-KW"/>
</dbReference>
<evidence type="ECO:0000256" key="2">
    <source>
        <dbReference type="ARBA" id="ARBA00005416"/>
    </source>
</evidence>
<reference evidence="8 9" key="1">
    <citation type="submission" date="2024-01" db="EMBL/GenBank/DDBJ databases">
        <title>The genomes of 5 underutilized Papilionoideae crops provide insights into root nodulation and disease resistanc.</title>
        <authorList>
            <person name="Jiang F."/>
        </authorList>
    </citation>
    <scope>NUCLEOTIDE SEQUENCE [LARGE SCALE GENOMIC DNA]</scope>
    <source>
        <strain evidence="8">JINMINGXINNONG_FW02</strain>
        <tissue evidence="8">Leaves</tissue>
    </source>
</reference>
<dbReference type="PANTHER" id="PTHR36349">
    <property type="entry name" value="PROTEIN CLAVATA 3"/>
    <property type="match status" value="1"/>
</dbReference>
<keyword evidence="9" id="KW-1185">Reference proteome</keyword>
<evidence type="ECO:0000256" key="1">
    <source>
        <dbReference type="ARBA" id="ARBA00004613"/>
    </source>
</evidence>
<evidence type="ECO:0000256" key="7">
    <source>
        <dbReference type="SAM" id="Phobius"/>
    </source>
</evidence>
<dbReference type="EMBL" id="JAYMYR010000010">
    <property type="protein sequence ID" value="KAK7335607.1"/>
    <property type="molecule type" value="Genomic_DNA"/>
</dbReference>
<protein>
    <recommendedName>
        <fullName evidence="10">CLAVATA3/ESR-related protein</fullName>
    </recommendedName>
</protein>
<dbReference type="PANTHER" id="PTHR36349:SF2">
    <property type="entry name" value="PROTEIN CLAVATA 3"/>
    <property type="match status" value="1"/>
</dbReference>
<comment type="subcellular location">
    <subcellularLocation>
        <location evidence="1">Secreted</location>
    </subcellularLocation>
</comment>
<organism evidence="8 9">
    <name type="scientific">Phaseolus coccineus</name>
    <name type="common">Scarlet runner bean</name>
    <name type="synonym">Phaseolus multiflorus</name>
    <dbReference type="NCBI Taxonomy" id="3886"/>
    <lineage>
        <taxon>Eukaryota</taxon>
        <taxon>Viridiplantae</taxon>
        <taxon>Streptophyta</taxon>
        <taxon>Embryophyta</taxon>
        <taxon>Tracheophyta</taxon>
        <taxon>Spermatophyta</taxon>
        <taxon>Magnoliopsida</taxon>
        <taxon>eudicotyledons</taxon>
        <taxon>Gunneridae</taxon>
        <taxon>Pentapetalae</taxon>
        <taxon>rosids</taxon>
        <taxon>fabids</taxon>
        <taxon>Fabales</taxon>
        <taxon>Fabaceae</taxon>
        <taxon>Papilionoideae</taxon>
        <taxon>50 kb inversion clade</taxon>
        <taxon>NPAAA clade</taxon>
        <taxon>indigoferoid/millettioid clade</taxon>
        <taxon>Phaseoleae</taxon>
        <taxon>Phaseolus</taxon>
    </lineage>
</organism>
<keyword evidence="3" id="KW-0964">Secreted</keyword>
<dbReference type="InterPro" id="IPR044962">
    <property type="entry name" value="CLV3/ESR"/>
</dbReference>
<evidence type="ECO:0000256" key="3">
    <source>
        <dbReference type="ARBA" id="ARBA00022525"/>
    </source>
</evidence>
<keyword evidence="4" id="KW-0732">Signal</keyword>